<organism evidence="15 16">
    <name type="scientific">Gasterosteus aculeatus aculeatus</name>
    <name type="common">three-spined stickleback</name>
    <dbReference type="NCBI Taxonomy" id="481459"/>
    <lineage>
        <taxon>Eukaryota</taxon>
        <taxon>Metazoa</taxon>
        <taxon>Chordata</taxon>
        <taxon>Craniata</taxon>
        <taxon>Vertebrata</taxon>
        <taxon>Euteleostomi</taxon>
        <taxon>Actinopterygii</taxon>
        <taxon>Neopterygii</taxon>
        <taxon>Teleostei</taxon>
        <taxon>Neoteleostei</taxon>
        <taxon>Acanthomorphata</taxon>
        <taxon>Eupercaria</taxon>
        <taxon>Perciformes</taxon>
        <taxon>Cottioidei</taxon>
        <taxon>Gasterosteales</taxon>
        <taxon>Gasterosteidae</taxon>
        <taxon>Gasterosteus</taxon>
    </lineage>
</organism>
<dbReference type="SMART" id="SM00173">
    <property type="entry name" value="RAS"/>
    <property type="match status" value="1"/>
</dbReference>
<dbReference type="Pfam" id="PF00071">
    <property type="entry name" value="Ras"/>
    <property type="match status" value="1"/>
</dbReference>
<keyword evidence="7" id="KW-0378">Hydrolase</keyword>
<dbReference type="SMART" id="SM00177">
    <property type="entry name" value="ARF"/>
    <property type="match status" value="1"/>
</dbReference>
<reference evidence="15 16" key="1">
    <citation type="journal article" date="2021" name="G3 (Bethesda)">
        <title>Improved contiguity of the threespine stickleback genome using long-read sequencing.</title>
        <authorList>
            <person name="Nath S."/>
            <person name="Shaw D.E."/>
            <person name="White M.A."/>
        </authorList>
    </citation>
    <scope>NUCLEOTIDE SEQUENCE [LARGE SCALE GENOMIC DNA]</scope>
    <source>
        <strain evidence="15 16">Lake Benthic</strain>
    </source>
</reference>
<reference evidence="15" key="2">
    <citation type="submission" date="2025-08" db="UniProtKB">
        <authorList>
            <consortium name="Ensembl"/>
        </authorList>
    </citation>
    <scope>IDENTIFICATION</scope>
</reference>
<keyword evidence="11" id="KW-0449">Lipoprotein</keyword>
<evidence type="ECO:0000256" key="5">
    <source>
        <dbReference type="ARBA" id="ARBA00022723"/>
    </source>
</evidence>
<protein>
    <recommendedName>
        <fullName evidence="3">small monomeric GTPase</fullName>
        <ecNumber evidence="3">3.6.5.2</ecNumber>
    </recommendedName>
</protein>
<evidence type="ECO:0000256" key="7">
    <source>
        <dbReference type="ARBA" id="ARBA00022801"/>
    </source>
</evidence>
<dbReference type="GO" id="GO:0046872">
    <property type="term" value="F:metal ion binding"/>
    <property type="evidence" value="ECO:0007669"/>
    <property type="project" value="UniProtKB-KW"/>
</dbReference>
<dbReference type="GeneTree" id="ENSGT00940000158558"/>
<evidence type="ECO:0000256" key="14">
    <source>
        <dbReference type="SAM" id="MobiDB-lite"/>
    </source>
</evidence>
<reference evidence="15" key="3">
    <citation type="submission" date="2025-09" db="UniProtKB">
        <authorList>
            <consortium name="Ensembl"/>
        </authorList>
    </citation>
    <scope>IDENTIFICATION</scope>
</reference>
<evidence type="ECO:0000313" key="16">
    <source>
        <dbReference type="Proteomes" id="UP000007635"/>
    </source>
</evidence>
<name>A0AAQ4PGB1_GASAC</name>
<keyword evidence="10" id="KW-0342">GTP-binding</keyword>
<dbReference type="FunFam" id="3.40.50.300:FF:000459">
    <property type="entry name" value="ras-related protein Rab-37 isoform X1"/>
    <property type="match status" value="1"/>
</dbReference>
<evidence type="ECO:0000313" key="15">
    <source>
        <dbReference type="Ensembl" id="ENSGACP00000037820.1"/>
    </source>
</evidence>
<dbReference type="GO" id="GO:0003925">
    <property type="term" value="F:G protein activity"/>
    <property type="evidence" value="ECO:0007669"/>
    <property type="project" value="UniProtKB-EC"/>
</dbReference>
<dbReference type="EC" id="3.6.5.2" evidence="3"/>
<dbReference type="PRINTS" id="PR00449">
    <property type="entry name" value="RASTRNSFRMNG"/>
</dbReference>
<evidence type="ECO:0000256" key="2">
    <source>
        <dbReference type="ARBA" id="ARBA00006270"/>
    </source>
</evidence>
<evidence type="ECO:0000256" key="9">
    <source>
        <dbReference type="ARBA" id="ARBA00022927"/>
    </source>
</evidence>
<dbReference type="GO" id="GO:0015031">
    <property type="term" value="P:protein transport"/>
    <property type="evidence" value="ECO:0007669"/>
    <property type="project" value="UniProtKB-KW"/>
</dbReference>
<dbReference type="CDD" id="cd04112">
    <property type="entry name" value="Rab26"/>
    <property type="match status" value="1"/>
</dbReference>
<feature type="compositionally biased region" description="Low complexity" evidence="14">
    <location>
        <begin position="93"/>
        <end position="104"/>
    </location>
</feature>
<evidence type="ECO:0000256" key="12">
    <source>
        <dbReference type="ARBA" id="ARBA00023289"/>
    </source>
</evidence>
<keyword evidence="4" id="KW-0813">Transport</keyword>
<dbReference type="SUPFAM" id="SSF52540">
    <property type="entry name" value="P-loop containing nucleoside triphosphate hydrolases"/>
    <property type="match status" value="1"/>
</dbReference>
<dbReference type="SMART" id="SM00174">
    <property type="entry name" value="RHO"/>
    <property type="match status" value="1"/>
</dbReference>
<keyword evidence="8" id="KW-0460">Magnesium</keyword>
<dbReference type="Ensembl" id="ENSGACT00000054125.1">
    <property type="protein sequence ID" value="ENSGACP00000037820.1"/>
    <property type="gene ID" value="ENSGACG00000011215.2"/>
</dbReference>
<evidence type="ECO:0000256" key="8">
    <source>
        <dbReference type="ARBA" id="ARBA00022842"/>
    </source>
</evidence>
<dbReference type="PROSITE" id="PS51421">
    <property type="entry name" value="RAS"/>
    <property type="match status" value="1"/>
</dbReference>
<comment type="similarity">
    <text evidence="2">Belongs to the small GTPase superfamily. Rab family.</text>
</comment>
<keyword evidence="9" id="KW-0653">Protein transport</keyword>
<accession>A0AAQ4PGB1</accession>
<dbReference type="Proteomes" id="UP000007635">
    <property type="component" value="Chromosome XI"/>
</dbReference>
<dbReference type="InterPro" id="IPR027417">
    <property type="entry name" value="P-loop_NTPase"/>
</dbReference>
<comment type="catalytic activity">
    <reaction evidence="13">
        <text>GTP + H2O = GDP + phosphate + H(+)</text>
        <dbReference type="Rhea" id="RHEA:19669"/>
        <dbReference type="ChEBI" id="CHEBI:15377"/>
        <dbReference type="ChEBI" id="CHEBI:15378"/>
        <dbReference type="ChEBI" id="CHEBI:37565"/>
        <dbReference type="ChEBI" id="CHEBI:43474"/>
        <dbReference type="ChEBI" id="CHEBI:58189"/>
        <dbReference type="EC" id="3.6.5.2"/>
    </reaction>
    <physiologicalReaction direction="left-to-right" evidence="13">
        <dbReference type="Rhea" id="RHEA:19670"/>
    </physiologicalReaction>
</comment>
<evidence type="ECO:0000256" key="10">
    <source>
        <dbReference type="ARBA" id="ARBA00023134"/>
    </source>
</evidence>
<evidence type="ECO:0000256" key="11">
    <source>
        <dbReference type="ARBA" id="ARBA00023288"/>
    </source>
</evidence>
<evidence type="ECO:0000256" key="3">
    <source>
        <dbReference type="ARBA" id="ARBA00011984"/>
    </source>
</evidence>
<evidence type="ECO:0000256" key="1">
    <source>
        <dbReference type="ARBA" id="ARBA00001946"/>
    </source>
</evidence>
<keyword evidence="6" id="KW-0547">Nucleotide-binding</keyword>
<dbReference type="GO" id="GO:0005525">
    <property type="term" value="F:GTP binding"/>
    <property type="evidence" value="ECO:0007669"/>
    <property type="project" value="UniProtKB-KW"/>
</dbReference>
<dbReference type="Gene3D" id="3.40.50.300">
    <property type="entry name" value="P-loop containing nucleotide triphosphate hydrolases"/>
    <property type="match status" value="1"/>
</dbReference>
<dbReference type="AlphaFoldDB" id="A0AAQ4PGB1"/>
<proteinExistence type="inferred from homology"/>
<dbReference type="InterPro" id="IPR005225">
    <property type="entry name" value="Small_GTP-bd"/>
</dbReference>
<dbReference type="InterPro" id="IPR001806">
    <property type="entry name" value="Small_GTPase"/>
</dbReference>
<keyword evidence="16" id="KW-1185">Reference proteome</keyword>
<comment type="cofactor">
    <cofactor evidence="1">
        <name>Mg(2+)</name>
        <dbReference type="ChEBI" id="CHEBI:18420"/>
    </cofactor>
</comment>
<dbReference type="PROSITE" id="PS51420">
    <property type="entry name" value="RHO"/>
    <property type="match status" value="1"/>
</dbReference>
<dbReference type="SMART" id="SM00175">
    <property type="entry name" value="RAB"/>
    <property type="match status" value="1"/>
</dbReference>
<dbReference type="PROSITE" id="PS51419">
    <property type="entry name" value="RAB"/>
    <property type="match status" value="1"/>
</dbReference>
<evidence type="ECO:0000256" key="4">
    <source>
        <dbReference type="ARBA" id="ARBA00022448"/>
    </source>
</evidence>
<dbReference type="PANTHER" id="PTHR47978">
    <property type="match status" value="1"/>
</dbReference>
<keyword evidence="12" id="KW-0636">Prenylation</keyword>
<dbReference type="SMART" id="SM00176">
    <property type="entry name" value="RAN"/>
    <property type="match status" value="1"/>
</dbReference>
<feature type="region of interest" description="Disordered" evidence="14">
    <location>
        <begin position="79"/>
        <end position="116"/>
    </location>
</feature>
<sequence>MMKGWGGGLVWTSVQSAPLRPEDRRAPHRIQLVPRTTRTDLSCCQQREAESGCFSVFFFFVALRASPLFTPSRGGVGPCVPRAEMSRKKSAKGKGATSSPSAGSLTGKGTGKGARSSPAIVQMNGVVHPIRPSVSCSSDFYDIAFKVMLVGDSGVGKTCLLVRFKDGAFLAGSFISTVGIDFRNKVLNIDGVKVKLQIWDTAGQERFRSVTHAYYRDANALLLLYDVTNKTSFDNIQAWLTEIHEYAQQDVVLMLLGNKADATHERVVKREDGERLAKEFGVPFMETSARSGLNVELAFTAVAKELQHRSLEDPSEKFKLQEYVNKEMKSTSCCRS</sequence>
<keyword evidence="5" id="KW-0479">Metal-binding</keyword>
<evidence type="ECO:0000256" key="13">
    <source>
        <dbReference type="ARBA" id="ARBA00047660"/>
    </source>
</evidence>
<dbReference type="NCBIfam" id="TIGR00231">
    <property type="entry name" value="small_GTP"/>
    <property type="match status" value="1"/>
</dbReference>
<evidence type="ECO:0000256" key="6">
    <source>
        <dbReference type="ARBA" id="ARBA00022741"/>
    </source>
</evidence>